<evidence type="ECO:0000256" key="1">
    <source>
        <dbReference type="SAM" id="Phobius"/>
    </source>
</evidence>
<reference evidence="3" key="1">
    <citation type="journal article" date="2014" name="Int. J. Syst. Evol. Microbiol.">
        <title>Complete genome sequence of Corynebacterium casei LMG S-19264T (=DSM 44701T), isolated from a smear-ripened cheese.</title>
        <authorList>
            <consortium name="US DOE Joint Genome Institute (JGI-PGF)"/>
            <person name="Walter F."/>
            <person name="Albersmeier A."/>
            <person name="Kalinowski J."/>
            <person name="Ruckert C."/>
        </authorList>
    </citation>
    <scope>NUCLEOTIDE SEQUENCE</scope>
    <source>
        <strain evidence="3">KCTC 12988</strain>
    </source>
</reference>
<keyword evidence="1" id="KW-0812">Transmembrane</keyword>
<evidence type="ECO:0000313" key="4">
    <source>
        <dbReference type="Proteomes" id="UP000644507"/>
    </source>
</evidence>
<feature type="transmembrane region" description="Helical" evidence="1">
    <location>
        <begin position="180"/>
        <end position="202"/>
    </location>
</feature>
<keyword evidence="2" id="KW-0732">Signal</keyword>
<sequence>MSLNNTVCSLVLLLPLSASAAVSFSSSGNELTMTLTEEIVFTPTVNVAGQHLYLIIEDALDPLGIGADYVTTSKRGTMTLSDDGTNAPDANGARSATPGFSGSMAGYGDFSVAEFDKGDLLITFETVNNDQSLYIAANSAVTLSAGTYIFEGDSIPLVPDFTSAQIFMTNNNLELISNSLTLVAVPEPSVMVLGLLGFGALLTRRRG</sequence>
<reference evidence="3" key="2">
    <citation type="submission" date="2020-09" db="EMBL/GenBank/DDBJ databases">
        <authorList>
            <person name="Sun Q."/>
            <person name="Kim S."/>
        </authorList>
    </citation>
    <scope>NUCLEOTIDE SEQUENCE</scope>
    <source>
        <strain evidence="3">KCTC 12988</strain>
    </source>
</reference>
<proteinExistence type="predicted"/>
<evidence type="ECO:0000256" key="2">
    <source>
        <dbReference type="SAM" id="SignalP"/>
    </source>
</evidence>
<organism evidence="3 4">
    <name type="scientific">Roseibacillus persicicus</name>
    <dbReference type="NCBI Taxonomy" id="454148"/>
    <lineage>
        <taxon>Bacteria</taxon>
        <taxon>Pseudomonadati</taxon>
        <taxon>Verrucomicrobiota</taxon>
        <taxon>Verrucomicrobiia</taxon>
        <taxon>Verrucomicrobiales</taxon>
        <taxon>Verrucomicrobiaceae</taxon>
        <taxon>Roseibacillus</taxon>
    </lineage>
</organism>
<keyword evidence="1" id="KW-1133">Transmembrane helix</keyword>
<name>A0A918TEC1_9BACT</name>
<comment type="caution">
    <text evidence="3">The sequence shown here is derived from an EMBL/GenBank/DDBJ whole genome shotgun (WGS) entry which is preliminary data.</text>
</comment>
<evidence type="ECO:0008006" key="5">
    <source>
        <dbReference type="Google" id="ProtNLM"/>
    </source>
</evidence>
<feature type="signal peptide" evidence="2">
    <location>
        <begin position="1"/>
        <end position="20"/>
    </location>
</feature>
<dbReference type="EMBL" id="BMXI01000001">
    <property type="protein sequence ID" value="GHC42156.1"/>
    <property type="molecule type" value="Genomic_DNA"/>
</dbReference>
<keyword evidence="1" id="KW-0472">Membrane</keyword>
<keyword evidence="4" id="KW-1185">Reference proteome</keyword>
<protein>
    <recommendedName>
        <fullName evidence="5">PEP-CTERM protein-sorting domain-containing protein</fullName>
    </recommendedName>
</protein>
<dbReference type="Proteomes" id="UP000644507">
    <property type="component" value="Unassembled WGS sequence"/>
</dbReference>
<feature type="chain" id="PRO_5036735468" description="PEP-CTERM protein-sorting domain-containing protein" evidence="2">
    <location>
        <begin position="21"/>
        <end position="207"/>
    </location>
</feature>
<dbReference type="AlphaFoldDB" id="A0A918TEC1"/>
<evidence type="ECO:0000313" key="3">
    <source>
        <dbReference type="EMBL" id="GHC42156.1"/>
    </source>
</evidence>
<gene>
    <name evidence="3" type="ORF">GCM10007100_03870</name>
</gene>
<accession>A0A918TEC1</accession>